<dbReference type="STRING" id="634994.GCWU000323_00713"/>
<evidence type="ECO:0000256" key="5">
    <source>
        <dbReference type="ARBA" id="ARBA00022457"/>
    </source>
</evidence>
<evidence type="ECO:0000256" key="15">
    <source>
        <dbReference type="ARBA" id="ARBA00023204"/>
    </source>
</evidence>
<dbReference type="GO" id="GO:0005829">
    <property type="term" value="C:cytosol"/>
    <property type="evidence" value="ECO:0007669"/>
    <property type="project" value="TreeGrafter"/>
</dbReference>
<evidence type="ECO:0000256" key="14">
    <source>
        <dbReference type="ARBA" id="ARBA00023125"/>
    </source>
</evidence>
<evidence type="ECO:0000313" key="19">
    <source>
        <dbReference type="Proteomes" id="UP000006233"/>
    </source>
</evidence>
<keyword evidence="12" id="KW-0460">Magnesium</keyword>
<evidence type="ECO:0000256" key="2">
    <source>
        <dbReference type="ARBA" id="ARBA00004496"/>
    </source>
</evidence>
<dbReference type="EC" id="2.7.7.7" evidence="4"/>
<keyword evidence="6" id="KW-0963">Cytoplasm</keyword>
<dbReference type="Gene3D" id="3.30.70.270">
    <property type="match status" value="1"/>
</dbReference>
<evidence type="ECO:0000313" key="18">
    <source>
        <dbReference type="EMBL" id="EEX75463.1"/>
    </source>
</evidence>
<comment type="subcellular location">
    <subcellularLocation>
        <location evidence="2">Cytoplasm</location>
    </subcellularLocation>
</comment>
<dbReference type="SUPFAM" id="SSF56672">
    <property type="entry name" value="DNA/RNA polymerases"/>
    <property type="match status" value="1"/>
</dbReference>
<keyword evidence="7" id="KW-0808">Transferase</keyword>
<evidence type="ECO:0000256" key="11">
    <source>
        <dbReference type="ARBA" id="ARBA00022763"/>
    </source>
</evidence>
<dbReference type="GO" id="GO:0042276">
    <property type="term" value="P:error-prone translesion synthesis"/>
    <property type="evidence" value="ECO:0007669"/>
    <property type="project" value="TreeGrafter"/>
</dbReference>
<dbReference type="GO" id="GO:0006281">
    <property type="term" value="P:DNA repair"/>
    <property type="evidence" value="ECO:0007669"/>
    <property type="project" value="UniProtKB-KW"/>
</dbReference>
<evidence type="ECO:0000256" key="4">
    <source>
        <dbReference type="ARBA" id="ARBA00012417"/>
    </source>
</evidence>
<evidence type="ECO:0000256" key="7">
    <source>
        <dbReference type="ARBA" id="ARBA00022679"/>
    </source>
</evidence>
<sequence length="149" mass="17331">MKKEKIYLHYDMDAFFAAIEQRDNWELRGKPIAIGHGVVTTASYEARKYGVKSAMPTVQAKRLCPNLIVVSLRKGVYFEEGRRIQGLIKKVLKKCEFTSVDEGYIDITEFIWNKNTRLDKRDEILKIERFIKNLKSMFMIILGLLVQLG</sequence>
<evidence type="ECO:0000256" key="16">
    <source>
        <dbReference type="ARBA" id="ARBA00049244"/>
    </source>
</evidence>
<keyword evidence="8" id="KW-0548">Nucleotidyltransferase</keyword>
<dbReference type="GO" id="GO:0046872">
    <property type="term" value="F:metal ion binding"/>
    <property type="evidence" value="ECO:0007669"/>
    <property type="project" value="UniProtKB-KW"/>
</dbReference>
<accession>C9MVP1</accession>
<dbReference type="GO" id="GO:0003887">
    <property type="term" value="F:DNA-directed DNA polymerase activity"/>
    <property type="evidence" value="ECO:0007669"/>
    <property type="project" value="UniProtKB-KW"/>
</dbReference>
<feature type="domain" description="UmuC" evidence="17">
    <location>
        <begin position="7"/>
        <end position="149"/>
    </location>
</feature>
<dbReference type="InterPro" id="IPR043128">
    <property type="entry name" value="Rev_trsase/Diguanyl_cyclase"/>
</dbReference>
<dbReference type="InterPro" id="IPR050116">
    <property type="entry name" value="DNA_polymerase-Y"/>
</dbReference>
<dbReference type="AlphaFoldDB" id="C9MVP1"/>
<evidence type="ECO:0000256" key="3">
    <source>
        <dbReference type="ARBA" id="ARBA00010945"/>
    </source>
</evidence>
<evidence type="ECO:0000256" key="13">
    <source>
        <dbReference type="ARBA" id="ARBA00022932"/>
    </source>
</evidence>
<evidence type="ECO:0000259" key="17">
    <source>
        <dbReference type="PROSITE" id="PS50173"/>
    </source>
</evidence>
<keyword evidence="11" id="KW-0227">DNA damage</keyword>
<organism evidence="18 19">
    <name type="scientific">Leptotrichia hofstadii F0254</name>
    <dbReference type="NCBI Taxonomy" id="634994"/>
    <lineage>
        <taxon>Bacteria</taxon>
        <taxon>Fusobacteriati</taxon>
        <taxon>Fusobacteriota</taxon>
        <taxon>Fusobacteriia</taxon>
        <taxon>Fusobacteriales</taxon>
        <taxon>Leptotrichiaceae</taxon>
        <taxon>Leptotrichia</taxon>
    </lineage>
</organism>
<evidence type="ECO:0000256" key="8">
    <source>
        <dbReference type="ARBA" id="ARBA00022695"/>
    </source>
</evidence>
<comment type="cofactor">
    <cofactor evidence="1">
        <name>Mg(2+)</name>
        <dbReference type="ChEBI" id="CHEBI:18420"/>
    </cofactor>
</comment>
<dbReference type="InterPro" id="IPR001126">
    <property type="entry name" value="UmuC"/>
</dbReference>
<evidence type="ECO:0000256" key="12">
    <source>
        <dbReference type="ARBA" id="ARBA00022842"/>
    </source>
</evidence>
<proteinExistence type="inferred from homology"/>
<keyword evidence="9" id="KW-0235">DNA replication</keyword>
<keyword evidence="13" id="KW-0239">DNA-directed DNA polymerase</keyword>
<dbReference type="InterPro" id="IPR043502">
    <property type="entry name" value="DNA/RNA_pol_sf"/>
</dbReference>
<comment type="catalytic activity">
    <reaction evidence="16">
        <text>DNA(n) + a 2'-deoxyribonucleoside 5'-triphosphate = DNA(n+1) + diphosphate</text>
        <dbReference type="Rhea" id="RHEA:22508"/>
        <dbReference type="Rhea" id="RHEA-COMP:17339"/>
        <dbReference type="Rhea" id="RHEA-COMP:17340"/>
        <dbReference type="ChEBI" id="CHEBI:33019"/>
        <dbReference type="ChEBI" id="CHEBI:61560"/>
        <dbReference type="ChEBI" id="CHEBI:173112"/>
        <dbReference type="EC" id="2.7.7.7"/>
    </reaction>
</comment>
<reference evidence="18 19" key="1">
    <citation type="submission" date="2009-09" db="EMBL/GenBank/DDBJ databases">
        <authorList>
            <person name="Weinstock G."/>
            <person name="Sodergren E."/>
            <person name="Clifton S."/>
            <person name="Fulton L."/>
            <person name="Fulton B."/>
            <person name="Courtney L."/>
            <person name="Fronick C."/>
            <person name="Harrison M."/>
            <person name="Strong C."/>
            <person name="Farmer C."/>
            <person name="Delahaunty K."/>
            <person name="Markovic C."/>
            <person name="Hall O."/>
            <person name="Minx P."/>
            <person name="Tomlinson C."/>
            <person name="Mitreva M."/>
            <person name="Nelson J."/>
            <person name="Hou S."/>
            <person name="Wollam A."/>
            <person name="Pepin K.H."/>
            <person name="Johnson M."/>
            <person name="Bhonagiri V."/>
            <person name="Nash W.E."/>
            <person name="Warren W."/>
            <person name="Chinwalla A."/>
            <person name="Mardis E.R."/>
            <person name="Wilson R.K."/>
        </authorList>
    </citation>
    <scope>NUCLEOTIDE SEQUENCE [LARGE SCALE GENOMIC DNA]</scope>
    <source>
        <strain evidence="18 19">F0254</strain>
    </source>
</reference>
<dbReference type="eggNOG" id="COG0389">
    <property type="taxonomic scope" value="Bacteria"/>
</dbReference>
<dbReference type="PROSITE" id="PS50173">
    <property type="entry name" value="UMUC"/>
    <property type="match status" value="1"/>
</dbReference>
<evidence type="ECO:0000256" key="10">
    <source>
        <dbReference type="ARBA" id="ARBA00022723"/>
    </source>
</evidence>
<dbReference type="FunFam" id="3.40.1170.60:FF:000001">
    <property type="entry name" value="DNA polymerase IV"/>
    <property type="match status" value="1"/>
</dbReference>
<comment type="similarity">
    <text evidence="3">Belongs to the DNA polymerase type-Y family.</text>
</comment>
<protein>
    <recommendedName>
        <fullName evidence="4">DNA-directed DNA polymerase</fullName>
        <ecNumber evidence="4">2.7.7.7</ecNumber>
    </recommendedName>
</protein>
<dbReference type="GO" id="GO:0006260">
    <property type="term" value="P:DNA replication"/>
    <property type="evidence" value="ECO:0007669"/>
    <property type="project" value="UniProtKB-KW"/>
</dbReference>
<dbReference type="GO" id="GO:0009432">
    <property type="term" value="P:SOS response"/>
    <property type="evidence" value="ECO:0007669"/>
    <property type="project" value="TreeGrafter"/>
</dbReference>
<evidence type="ECO:0000256" key="9">
    <source>
        <dbReference type="ARBA" id="ARBA00022705"/>
    </source>
</evidence>
<name>C9MVP1_9FUSO</name>
<dbReference type="Pfam" id="PF00817">
    <property type="entry name" value="IMS"/>
    <property type="match status" value="1"/>
</dbReference>
<dbReference type="HOGENOM" id="CLU_012348_10_3_0"/>
<dbReference type="PANTHER" id="PTHR11076">
    <property type="entry name" value="DNA REPAIR POLYMERASE UMUC / TRANSFERASE FAMILY MEMBER"/>
    <property type="match status" value="1"/>
</dbReference>
<dbReference type="EMBL" id="ACVB02000007">
    <property type="protein sequence ID" value="EEX75463.1"/>
    <property type="molecule type" value="Genomic_DNA"/>
</dbReference>
<keyword evidence="10" id="KW-0479">Metal-binding</keyword>
<gene>
    <name evidence="18" type="ORF">GCWU000323_00713</name>
</gene>
<keyword evidence="5" id="KW-0515">Mutator protein</keyword>
<dbReference type="Gene3D" id="3.40.1170.60">
    <property type="match status" value="1"/>
</dbReference>
<evidence type="ECO:0000256" key="1">
    <source>
        <dbReference type="ARBA" id="ARBA00001946"/>
    </source>
</evidence>
<keyword evidence="15" id="KW-0234">DNA repair</keyword>
<comment type="caution">
    <text evidence="18">The sequence shown here is derived from an EMBL/GenBank/DDBJ whole genome shotgun (WGS) entry which is preliminary data.</text>
</comment>
<dbReference type="GO" id="GO:0003677">
    <property type="term" value="F:DNA binding"/>
    <property type="evidence" value="ECO:0007669"/>
    <property type="project" value="UniProtKB-KW"/>
</dbReference>
<evidence type="ECO:0000256" key="6">
    <source>
        <dbReference type="ARBA" id="ARBA00022490"/>
    </source>
</evidence>
<dbReference type="PANTHER" id="PTHR11076:SF33">
    <property type="entry name" value="DNA POLYMERASE KAPPA"/>
    <property type="match status" value="1"/>
</dbReference>
<keyword evidence="14" id="KW-0238">DNA-binding</keyword>
<dbReference type="Proteomes" id="UP000006233">
    <property type="component" value="Unassembled WGS sequence"/>
</dbReference>
<dbReference type="RefSeq" id="WP_006804050.1">
    <property type="nucleotide sequence ID" value="NZ_GG700632.1"/>
</dbReference>